<organism evidence="2 3">
    <name type="scientific">Rhodotorula graminis (strain WP1)</name>
    <dbReference type="NCBI Taxonomy" id="578459"/>
    <lineage>
        <taxon>Eukaryota</taxon>
        <taxon>Fungi</taxon>
        <taxon>Dikarya</taxon>
        <taxon>Basidiomycota</taxon>
        <taxon>Pucciniomycotina</taxon>
        <taxon>Microbotryomycetes</taxon>
        <taxon>Sporidiobolales</taxon>
        <taxon>Sporidiobolaceae</taxon>
        <taxon>Rhodotorula</taxon>
    </lineage>
</organism>
<name>A0A0P9EUW7_RHOGW</name>
<dbReference type="GeneID" id="28978371"/>
<feature type="compositionally biased region" description="Low complexity" evidence="1">
    <location>
        <begin position="148"/>
        <end position="159"/>
    </location>
</feature>
<protein>
    <submittedName>
        <fullName evidence="2">Uncharacterized protein</fullName>
    </submittedName>
</protein>
<dbReference type="OrthoDB" id="10600555at2759"/>
<evidence type="ECO:0000256" key="1">
    <source>
        <dbReference type="SAM" id="MobiDB-lite"/>
    </source>
</evidence>
<dbReference type="RefSeq" id="XP_018268972.1">
    <property type="nucleotide sequence ID" value="XM_018417923.1"/>
</dbReference>
<feature type="region of interest" description="Disordered" evidence="1">
    <location>
        <begin position="143"/>
        <end position="198"/>
    </location>
</feature>
<gene>
    <name evidence="2" type="ORF">RHOBADRAFT_55587</name>
</gene>
<keyword evidence="3" id="KW-1185">Reference proteome</keyword>
<accession>A0A0P9EUW7</accession>
<dbReference type="EMBL" id="KQ474085">
    <property type="protein sequence ID" value="KPV72923.1"/>
    <property type="molecule type" value="Genomic_DNA"/>
</dbReference>
<sequence length="198" mass="21365">MSTSPSTPLEQVGDLSDNLRGVLESKMASARKACATLAHHKEPPGLAEAIIEYEVAASLKDPSEARRLNYEYQDKFKAYLDEPEGSAAEETIANSMQTLLNVMDCIRRLENSIRLRASANHEIEEQACAAVTDSLIDLYHTTRDELDGGSPQPSAAGGATVVRRKSRSSRWQPRANALPGLSEAVEVGEAGGTIAEEP</sequence>
<reference evidence="2 3" key="1">
    <citation type="journal article" date="2015" name="Front. Microbiol.">
        <title>Genome sequence of the plant growth promoting endophytic yeast Rhodotorula graminis WP1.</title>
        <authorList>
            <person name="Firrincieli A."/>
            <person name="Otillar R."/>
            <person name="Salamov A."/>
            <person name="Schmutz J."/>
            <person name="Khan Z."/>
            <person name="Redman R.S."/>
            <person name="Fleck N.D."/>
            <person name="Lindquist E."/>
            <person name="Grigoriev I.V."/>
            <person name="Doty S.L."/>
        </authorList>
    </citation>
    <scope>NUCLEOTIDE SEQUENCE [LARGE SCALE GENOMIC DNA]</scope>
    <source>
        <strain evidence="2 3">WP1</strain>
    </source>
</reference>
<dbReference type="AlphaFoldDB" id="A0A0P9EUW7"/>
<evidence type="ECO:0000313" key="3">
    <source>
        <dbReference type="Proteomes" id="UP000053890"/>
    </source>
</evidence>
<evidence type="ECO:0000313" key="2">
    <source>
        <dbReference type="EMBL" id="KPV72923.1"/>
    </source>
</evidence>
<dbReference type="Proteomes" id="UP000053890">
    <property type="component" value="Unassembled WGS sequence"/>
</dbReference>
<proteinExistence type="predicted"/>